<dbReference type="PANTHER" id="PTHR45866:SF1">
    <property type="entry name" value="DNA GYRASE SUBUNIT B, MITOCHONDRIAL"/>
    <property type="match status" value="1"/>
</dbReference>
<dbReference type="GO" id="GO:0003918">
    <property type="term" value="F:DNA topoisomerase type II (double strand cut, ATP-hydrolyzing) activity"/>
    <property type="evidence" value="ECO:0007669"/>
    <property type="project" value="UniProtKB-EC"/>
</dbReference>
<dbReference type="SUPFAM" id="SSF54211">
    <property type="entry name" value="Ribosomal protein S5 domain 2-like"/>
    <property type="match status" value="1"/>
</dbReference>
<comment type="catalytic activity">
    <reaction evidence="1">
        <text>ATP-dependent breakage, passage and rejoining of double-stranded DNA.</text>
        <dbReference type="EC" id="5.6.2.2"/>
    </reaction>
</comment>
<evidence type="ECO:0000313" key="14">
    <source>
        <dbReference type="EMBL" id="MEQ2424641.1"/>
    </source>
</evidence>
<dbReference type="InterPro" id="IPR018522">
    <property type="entry name" value="TopoIIA_CS"/>
</dbReference>
<keyword evidence="5" id="KW-0479">Metal-binding</keyword>
<dbReference type="PANTHER" id="PTHR45866">
    <property type="entry name" value="DNA GYRASE/TOPOISOMERASE SUBUNIT B"/>
    <property type="match status" value="1"/>
</dbReference>
<dbReference type="PRINTS" id="PR00418">
    <property type="entry name" value="TPI2FAMILY"/>
</dbReference>
<dbReference type="EMBL" id="JBBMFM010000016">
    <property type="protein sequence ID" value="MEQ2424641.1"/>
    <property type="molecule type" value="Genomic_DNA"/>
</dbReference>
<dbReference type="EC" id="5.6.2.2" evidence="4"/>
<evidence type="ECO:0000256" key="7">
    <source>
        <dbReference type="ARBA" id="ARBA00022840"/>
    </source>
</evidence>
<dbReference type="Gene3D" id="3.30.565.10">
    <property type="entry name" value="Histidine kinase-like ATPase, C-terminal domain"/>
    <property type="match status" value="1"/>
</dbReference>
<dbReference type="Proteomes" id="UP001454086">
    <property type="component" value="Unassembled WGS sequence"/>
</dbReference>
<dbReference type="PROSITE" id="PS00177">
    <property type="entry name" value="TOPOISOMERASE_II"/>
    <property type="match status" value="1"/>
</dbReference>
<dbReference type="Pfam" id="PF00204">
    <property type="entry name" value="DNA_gyraseB"/>
    <property type="match status" value="1"/>
</dbReference>
<name>A0ABV1D2P6_9FIRM</name>
<dbReference type="InterPro" id="IPR013759">
    <property type="entry name" value="Topo_IIA_B_C"/>
</dbReference>
<dbReference type="Pfam" id="PF00986">
    <property type="entry name" value="DNA_gyraseB_C"/>
    <property type="match status" value="1"/>
</dbReference>
<keyword evidence="6" id="KW-0547">Nucleotide-binding</keyword>
<dbReference type="SMART" id="SM00433">
    <property type="entry name" value="TOP2c"/>
    <property type="match status" value="1"/>
</dbReference>
<evidence type="ECO:0000256" key="6">
    <source>
        <dbReference type="ARBA" id="ARBA00022741"/>
    </source>
</evidence>
<keyword evidence="15" id="KW-1185">Reference proteome</keyword>
<feature type="region of interest" description="Disordered" evidence="12">
    <location>
        <begin position="25"/>
        <end position="65"/>
    </location>
</feature>
<evidence type="ECO:0000256" key="8">
    <source>
        <dbReference type="ARBA" id="ARBA00022842"/>
    </source>
</evidence>
<comment type="cofactor">
    <cofactor evidence="2">
        <name>Mg(2+)</name>
        <dbReference type="ChEBI" id="CHEBI:18420"/>
    </cofactor>
</comment>
<keyword evidence="9" id="KW-0799">Topoisomerase</keyword>
<reference evidence="14 15" key="1">
    <citation type="submission" date="2024-03" db="EMBL/GenBank/DDBJ databases">
        <title>Human intestinal bacterial collection.</title>
        <authorList>
            <person name="Pauvert C."/>
            <person name="Hitch T.C.A."/>
            <person name="Clavel T."/>
        </authorList>
    </citation>
    <scope>NUCLEOTIDE SEQUENCE [LARGE SCALE GENOMIC DNA]</scope>
    <source>
        <strain evidence="14 15">CLA-SR-H021</strain>
    </source>
</reference>
<feature type="domain" description="Toprim" evidence="13">
    <location>
        <begin position="516"/>
        <end position="630"/>
    </location>
</feature>
<evidence type="ECO:0000256" key="3">
    <source>
        <dbReference type="ARBA" id="ARBA00010708"/>
    </source>
</evidence>
<sequence>MNPNAGMIEDNGDYSAVERLDYRDAGSPGCGGAGSPDCKDTGSPDCGDTGSPDYGDAGSPDCSDAGSPDCGDAGSFGYGDAGSPGCSTAGSPDYGAAQIQILEGLEAVRKRPSMYIGNTSAQGLHHMVYEIVDNAVDEALAGYCTEIEVYLNPDNSVTVHDNGRGIPAGIQSKTGLSAIQVVFTVLHAGGKFDNSSYKVSGGLHGVGASVVNALSSRLKVKVDQDGYSYVQSYERGIPLGPVRVQGTCSSQEHGTTVTFWPDGEIFKDCHFHPETLRQHMQETAFLMSGLTITLYDHSESRDQDNHPDAPVWRFCYQDGLKDFVKFINGPEPTLYQDILYGQSGTDEVLAEFALIHNTGFDEKLRSFANNISTPEGGTHVTGFRQALTRAINDYARKQGMLKESDPSISREELSEGMTAVISVRLKEPQFEGQTKQRLGSSSARPVMDHLVYTKLTLFLEQNPLAAKAIINKAVLAKKARAAARSAREMARRKTALSGLSLPGKLADCSSRNPKDCELFIVEGDSAGGSAKMARCRENQAVLPLRGKILNVEKTTLDKVCANAEIKAMISAFGTGIMDGFSLDGLRYHKIILMTDADVDGAHITTLLLTFLFRFMPRLIEAGHVYLAQPPLFRVEKGKKLWYAYSDSELSQILEDIGRDGNYKIQRYKGLGEMDAKQLWETTMDPSRRTLLRVGAADSHDTFGQDSSESETSRIFRILMGDDVEPRKNYILEHAQYTTMLDV</sequence>
<keyword evidence="10" id="KW-0238">DNA-binding</keyword>
<evidence type="ECO:0000259" key="13">
    <source>
        <dbReference type="PROSITE" id="PS50880"/>
    </source>
</evidence>
<dbReference type="InterPro" id="IPR014721">
    <property type="entry name" value="Ribsml_uS5_D2-typ_fold_subgr"/>
</dbReference>
<dbReference type="InterPro" id="IPR013760">
    <property type="entry name" value="Topo_IIA-like_dom_sf"/>
</dbReference>
<dbReference type="InterPro" id="IPR034160">
    <property type="entry name" value="TOPRIM_GyrB"/>
</dbReference>
<dbReference type="PRINTS" id="PR01159">
    <property type="entry name" value="DNAGYRASEB"/>
</dbReference>
<dbReference type="InterPro" id="IPR036890">
    <property type="entry name" value="HATPase_C_sf"/>
</dbReference>
<dbReference type="InterPro" id="IPR003594">
    <property type="entry name" value="HATPase_dom"/>
</dbReference>
<dbReference type="Gene3D" id="3.40.50.670">
    <property type="match status" value="1"/>
</dbReference>
<evidence type="ECO:0000256" key="4">
    <source>
        <dbReference type="ARBA" id="ARBA00012895"/>
    </source>
</evidence>
<dbReference type="Pfam" id="PF01751">
    <property type="entry name" value="Toprim"/>
    <property type="match status" value="1"/>
</dbReference>
<gene>
    <name evidence="14" type="ORF">WMQ36_06625</name>
</gene>
<dbReference type="RefSeq" id="WP_349118022.1">
    <property type="nucleotide sequence ID" value="NZ_JBBMFM010000016.1"/>
</dbReference>
<evidence type="ECO:0000256" key="1">
    <source>
        <dbReference type="ARBA" id="ARBA00000185"/>
    </source>
</evidence>
<dbReference type="InterPro" id="IPR013506">
    <property type="entry name" value="Topo_IIA_bsu_dom2"/>
</dbReference>
<comment type="caution">
    <text evidence="14">The sequence shown here is derived from an EMBL/GenBank/DDBJ whole genome shotgun (WGS) entry which is preliminary data.</text>
</comment>
<dbReference type="InterPro" id="IPR001241">
    <property type="entry name" value="Topo_IIA"/>
</dbReference>
<dbReference type="SUPFAM" id="SSF56719">
    <property type="entry name" value="Type II DNA topoisomerase"/>
    <property type="match status" value="1"/>
</dbReference>
<evidence type="ECO:0000256" key="5">
    <source>
        <dbReference type="ARBA" id="ARBA00022723"/>
    </source>
</evidence>
<dbReference type="PROSITE" id="PS50880">
    <property type="entry name" value="TOPRIM"/>
    <property type="match status" value="1"/>
</dbReference>
<dbReference type="SMART" id="SM00387">
    <property type="entry name" value="HATPase_c"/>
    <property type="match status" value="1"/>
</dbReference>
<dbReference type="Pfam" id="PF02518">
    <property type="entry name" value="HATPase_c"/>
    <property type="match status" value="1"/>
</dbReference>
<comment type="similarity">
    <text evidence="3">Belongs to the type II topoisomerase GyrB family.</text>
</comment>
<evidence type="ECO:0000256" key="2">
    <source>
        <dbReference type="ARBA" id="ARBA00001946"/>
    </source>
</evidence>
<evidence type="ECO:0000256" key="9">
    <source>
        <dbReference type="ARBA" id="ARBA00023029"/>
    </source>
</evidence>
<dbReference type="NCBIfam" id="NF011501">
    <property type="entry name" value="PRK14939.1"/>
    <property type="match status" value="1"/>
</dbReference>
<organism evidence="14 15">
    <name type="scientific">Enterocloster hominis</name>
    <name type="common">ex Hitch et al. 2024</name>
    <dbReference type="NCBI Taxonomy" id="1917870"/>
    <lineage>
        <taxon>Bacteria</taxon>
        <taxon>Bacillati</taxon>
        <taxon>Bacillota</taxon>
        <taxon>Clostridia</taxon>
        <taxon>Lachnospirales</taxon>
        <taxon>Lachnospiraceae</taxon>
        <taxon>Enterocloster</taxon>
    </lineage>
</organism>
<dbReference type="SUPFAM" id="SSF55874">
    <property type="entry name" value="ATPase domain of HSP90 chaperone/DNA topoisomerase II/histidine kinase"/>
    <property type="match status" value="1"/>
</dbReference>
<accession>A0ABV1D2P6</accession>
<proteinExistence type="inferred from homology"/>
<dbReference type="CDD" id="cd03366">
    <property type="entry name" value="TOPRIM_TopoIIA_GyrB"/>
    <property type="match status" value="1"/>
</dbReference>
<keyword evidence="11 14" id="KW-0413">Isomerase</keyword>
<dbReference type="InterPro" id="IPR006171">
    <property type="entry name" value="TOPRIM_dom"/>
</dbReference>
<dbReference type="InterPro" id="IPR000565">
    <property type="entry name" value="Topo_IIA_B"/>
</dbReference>
<dbReference type="InterPro" id="IPR020568">
    <property type="entry name" value="Ribosomal_Su5_D2-typ_SF"/>
</dbReference>
<keyword evidence="7" id="KW-0067">ATP-binding</keyword>
<evidence type="ECO:0000256" key="12">
    <source>
        <dbReference type="SAM" id="MobiDB-lite"/>
    </source>
</evidence>
<protein>
    <recommendedName>
        <fullName evidence="4">DNA topoisomerase (ATP-hydrolyzing)</fullName>
        <ecNumber evidence="4">5.6.2.2</ecNumber>
    </recommendedName>
</protein>
<dbReference type="InterPro" id="IPR002288">
    <property type="entry name" value="DNA_gyrase_B_C"/>
</dbReference>
<dbReference type="CDD" id="cd16928">
    <property type="entry name" value="HATPase_GyrB-like"/>
    <property type="match status" value="1"/>
</dbReference>
<evidence type="ECO:0000256" key="11">
    <source>
        <dbReference type="ARBA" id="ARBA00023235"/>
    </source>
</evidence>
<evidence type="ECO:0000256" key="10">
    <source>
        <dbReference type="ARBA" id="ARBA00023125"/>
    </source>
</evidence>
<dbReference type="NCBIfam" id="NF004189">
    <property type="entry name" value="PRK05644.1"/>
    <property type="match status" value="1"/>
</dbReference>
<keyword evidence="8" id="KW-0460">Magnesium</keyword>
<dbReference type="Gene3D" id="3.30.230.10">
    <property type="match status" value="1"/>
</dbReference>
<evidence type="ECO:0000313" key="15">
    <source>
        <dbReference type="Proteomes" id="UP001454086"/>
    </source>
</evidence>
<dbReference type="CDD" id="cd00822">
    <property type="entry name" value="TopoII_Trans_DNA_gyrase"/>
    <property type="match status" value="1"/>
</dbReference>